<dbReference type="GO" id="GO:0016151">
    <property type="term" value="F:nickel cation binding"/>
    <property type="evidence" value="ECO:0007669"/>
    <property type="project" value="UniProtKB-UniRule"/>
</dbReference>
<comment type="similarity">
    <text evidence="1 3">Belongs to the UreD family.</text>
</comment>
<sequence>MSAANGAASASWQGKLHLNYGVTGDQTRLRAPFAQAPLKIQRPFYPEAGGVCHSILLHTAGGMVGGDRLSIDVNLAPESKALLTSAAAAKIYGSIGTEASQNIQIHLGANARLEWLPQETIVFNQAQFRQTLRVTLDPGAQWLGWDIVRLGRSARGEEFQSGNWRSHTEIWQGNRPLWIDRQRLSGSTETVASPHGLAHSALVGSLAWVGMAVTPDFVEAIRTQWHPDPGSSAEIGVTRLQQGLLCRYRGCSTLEVQRWFRAVWQQIRTECWGRDICLPRVWQR</sequence>
<reference evidence="4" key="1">
    <citation type="submission" date="2019-12" db="EMBL/GenBank/DDBJ databases">
        <title>High-Quality draft genome sequences of three cyanobacteria isolated from the limestone walls of the Old Cathedral of Coimbra.</title>
        <authorList>
            <person name="Tiago I."/>
            <person name="Soares F."/>
            <person name="Portugal A."/>
        </authorList>
    </citation>
    <scope>NUCLEOTIDE SEQUENCE [LARGE SCALE GENOMIC DNA]</scope>
    <source>
        <strain evidence="4">C</strain>
    </source>
</reference>
<comment type="subunit">
    <text evidence="3">UreD, UreF and UreG form a complex that acts as a GTP-hydrolysis-dependent molecular chaperone, activating the urease apoprotein by helping to assemble the nickel containing metallocenter of UreC. The UreE protein probably delivers the nickel.</text>
</comment>
<comment type="subcellular location">
    <subcellularLocation>
        <location evidence="3">Cytoplasm</location>
    </subcellularLocation>
</comment>
<evidence type="ECO:0000313" key="4">
    <source>
        <dbReference type="EMBL" id="NCJ05549.1"/>
    </source>
</evidence>
<dbReference type="AlphaFoldDB" id="A0A8K2AGX6"/>
<dbReference type="Proteomes" id="UP000607397">
    <property type="component" value="Unassembled WGS sequence"/>
</dbReference>
<comment type="function">
    <text evidence="3">Required for maturation of urease via the functional incorporation of the urease nickel metallocenter.</text>
</comment>
<gene>
    <name evidence="3" type="primary">ureD</name>
    <name evidence="4" type="ORF">GS597_03300</name>
</gene>
<dbReference type="RefSeq" id="WP_161824019.1">
    <property type="nucleotide sequence ID" value="NZ_WVIC01000004.1"/>
</dbReference>
<dbReference type="Pfam" id="PF01774">
    <property type="entry name" value="UreD"/>
    <property type="match status" value="1"/>
</dbReference>
<comment type="caution">
    <text evidence="4">The sequence shown here is derived from an EMBL/GenBank/DDBJ whole genome shotgun (WGS) entry which is preliminary data.</text>
</comment>
<keyword evidence="3" id="KW-0963">Cytoplasm</keyword>
<keyword evidence="5" id="KW-1185">Reference proteome</keyword>
<organism evidence="4 5">
    <name type="scientific">Petrachloros mirabilis ULC683</name>
    <dbReference type="NCBI Taxonomy" id="2781853"/>
    <lineage>
        <taxon>Bacteria</taxon>
        <taxon>Bacillati</taxon>
        <taxon>Cyanobacteriota</taxon>
        <taxon>Cyanophyceae</taxon>
        <taxon>Synechococcales</taxon>
        <taxon>Petrachlorosaceae</taxon>
        <taxon>Petrachloros</taxon>
        <taxon>Petrachloros mirabilis</taxon>
    </lineage>
</organism>
<name>A0A8K2AGX6_9CYAN</name>
<evidence type="ECO:0000256" key="1">
    <source>
        <dbReference type="ARBA" id="ARBA00007177"/>
    </source>
</evidence>
<evidence type="ECO:0000256" key="2">
    <source>
        <dbReference type="ARBA" id="ARBA00023186"/>
    </source>
</evidence>
<dbReference type="EMBL" id="WVIC01000004">
    <property type="protein sequence ID" value="NCJ05549.1"/>
    <property type="molecule type" value="Genomic_DNA"/>
</dbReference>
<keyword evidence="2 3" id="KW-0143">Chaperone</keyword>
<dbReference type="PANTHER" id="PTHR33643:SF1">
    <property type="entry name" value="UREASE ACCESSORY PROTEIN D"/>
    <property type="match status" value="1"/>
</dbReference>
<dbReference type="GO" id="GO:0005737">
    <property type="term" value="C:cytoplasm"/>
    <property type="evidence" value="ECO:0007669"/>
    <property type="project" value="UniProtKB-SubCell"/>
</dbReference>
<dbReference type="InterPro" id="IPR002669">
    <property type="entry name" value="UreD"/>
</dbReference>
<evidence type="ECO:0000256" key="3">
    <source>
        <dbReference type="HAMAP-Rule" id="MF_01384"/>
    </source>
</evidence>
<keyword evidence="3" id="KW-0996">Nickel insertion</keyword>
<evidence type="ECO:0000313" key="5">
    <source>
        <dbReference type="Proteomes" id="UP000607397"/>
    </source>
</evidence>
<accession>A0A8K2AGX6</accession>
<dbReference type="HAMAP" id="MF_01384">
    <property type="entry name" value="UreD"/>
    <property type="match status" value="1"/>
</dbReference>
<protein>
    <recommendedName>
        <fullName evidence="3">Urease accessory protein UreD</fullName>
    </recommendedName>
</protein>
<proteinExistence type="inferred from homology"/>
<dbReference type="PANTHER" id="PTHR33643">
    <property type="entry name" value="UREASE ACCESSORY PROTEIN D"/>
    <property type="match status" value="1"/>
</dbReference>